<evidence type="ECO:0000313" key="2">
    <source>
        <dbReference type="EMBL" id="SED47034.1"/>
    </source>
</evidence>
<sequence length="137" mass="13526">MARHSKTQHPTARRALFALLTTGAALGAGTATAHADAGTPLVDVPWRPTSLGKVDPQAGLTVLTGTVGYVTGPIAGLKPNPLAGTGVDPLDNGVGTQVADFKPVGSQMLTAPIAEAESLGAVPVVGQVMGLLGGGRG</sequence>
<dbReference type="EMBL" id="FNTD01000004">
    <property type="protein sequence ID" value="SED47034.1"/>
    <property type="molecule type" value="Genomic_DNA"/>
</dbReference>
<feature type="signal peptide" evidence="1">
    <location>
        <begin position="1"/>
        <end position="33"/>
    </location>
</feature>
<evidence type="ECO:0000256" key="1">
    <source>
        <dbReference type="SAM" id="SignalP"/>
    </source>
</evidence>
<dbReference type="Proteomes" id="UP000182375">
    <property type="component" value="Unassembled WGS sequence"/>
</dbReference>
<organism evidence="2 3">
    <name type="scientific">Streptomyces misionensis</name>
    <dbReference type="NCBI Taxonomy" id="67331"/>
    <lineage>
        <taxon>Bacteria</taxon>
        <taxon>Bacillati</taxon>
        <taxon>Actinomycetota</taxon>
        <taxon>Actinomycetes</taxon>
        <taxon>Kitasatosporales</taxon>
        <taxon>Streptomycetaceae</taxon>
        <taxon>Streptomyces</taxon>
    </lineage>
</organism>
<dbReference type="RefSeq" id="WP_074993091.1">
    <property type="nucleotide sequence ID" value="NZ_FNTD01000004.1"/>
</dbReference>
<accession>A0A1H5AYZ0</accession>
<gene>
    <name evidence="2" type="ORF">SAMN04490357_4896</name>
</gene>
<protein>
    <submittedName>
        <fullName evidence="2">Uncharacterized protein</fullName>
    </submittedName>
</protein>
<keyword evidence="1" id="KW-0732">Signal</keyword>
<dbReference type="GeneID" id="95513986"/>
<proteinExistence type="predicted"/>
<feature type="chain" id="PRO_5010194459" evidence="1">
    <location>
        <begin position="34"/>
        <end position="137"/>
    </location>
</feature>
<reference evidence="2 3" key="1">
    <citation type="submission" date="2016-10" db="EMBL/GenBank/DDBJ databases">
        <authorList>
            <person name="de Groot N.N."/>
        </authorList>
    </citation>
    <scope>NUCLEOTIDE SEQUENCE [LARGE SCALE GENOMIC DNA]</scope>
    <source>
        <strain evidence="2 3">DSM 40306</strain>
    </source>
</reference>
<evidence type="ECO:0000313" key="3">
    <source>
        <dbReference type="Proteomes" id="UP000182375"/>
    </source>
</evidence>
<dbReference type="AlphaFoldDB" id="A0A1H5AYZ0"/>
<name>A0A1H5AYZ0_9ACTN</name>